<dbReference type="RefSeq" id="XP_016933380.4">
    <property type="nucleotide sequence ID" value="XM_017077891.4"/>
</dbReference>
<dbReference type="GO" id="GO:0005694">
    <property type="term" value="C:chromosome"/>
    <property type="evidence" value="ECO:0007669"/>
    <property type="project" value="UniProtKB-ARBA"/>
</dbReference>
<dbReference type="SUPFAM" id="SSF54160">
    <property type="entry name" value="Chromo domain-like"/>
    <property type="match status" value="1"/>
</dbReference>
<dbReference type="InterPro" id="IPR016197">
    <property type="entry name" value="Chromo-like_dom_sf"/>
</dbReference>
<dbReference type="AlphaFoldDB" id="A0AB39ZCT8"/>
<sequence length="151" mass="17614">MTGTVRRAYRNIYILQGEMELAARKRKTLVSQDNKPVTKRTCTLPTKPPPFSLLQTVKRPLKKFSSDLSNLPEIPAVDAFERGYQVESILDMVQNIYKEQFLLIKFKDLYEPEMVPLDLALEHVPHLLSAFYQEYVQAWQKLEKQQKDVSN</sequence>
<protein>
    <submittedName>
        <fullName evidence="2">Uncharacterized protein Skadu</fullName>
    </submittedName>
</protein>
<name>A0AB39ZCT8_DROSZ</name>
<keyword evidence="1" id="KW-1185">Reference proteome</keyword>
<dbReference type="Gene3D" id="2.40.50.40">
    <property type="match status" value="1"/>
</dbReference>
<dbReference type="GO" id="GO:0005634">
    <property type="term" value="C:nucleus"/>
    <property type="evidence" value="ECO:0007669"/>
    <property type="project" value="UniProtKB-SubCell"/>
</dbReference>
<gene>
    <name evidence="2" type="primary">Skadu</name>
</gene>
<accession>A0AB39ZCT8</accession>
<organism evidence="1 2">
    <name type="scientific">Drosophila suzukii</name>
    <name type="common">Spotted-wing drosophila fruit fly</name>
    <dbReference type="NCBI Taxonomy" id="28584"/>
    <lineage>
        <taxon>Eukaryota</taxon>
        <taxon>Metazoa</taxon>
        <taxon>Ecdysozoa</taxon>
        <taxon>Arthropoda</taxon>
        <taxon>Hexapoda</taxon>
        <taxon>Insecta</taxon>
        <taxon>Pterygota</taxon>
        <taxon>Neoptera</taxon>
        <taxon>Endopterygota</taxon>
        <taxon>Diptera</taxon>
        <taxon>Brachycera</taxon>
        <taxon>Muscomorpha</taxon>
        <taxon>Ephydroidea</taxon>
        <taxon>Drosophilidae</taxon>
        <taxon>Drosophila</taxon>
        <taxon>Sophophora</taxon>
    </lineage>
</organism>
<reference evidence="2" key="1">
    <citation type="submission" date="2025-08" db="UniProtKB">
        <authorList>
            <consortium name="RefSeq"/>
        </authorList>
    </citation>
    <scope>IDENTIFICATION</scope>
</reference>
<dbReference type="GeneID" id="108012483"/>
<dbReference type="Proteomes" id="UP001652628">
    <property type="component" value="Chromosome 2L"/>
</dbReference>
<evidence type="ECO:0000313" key="1">
    <source>
        <dbReference type="Proteomes" id="UP001652628"/>
    </source>
</evidence>
<dbReference type="CDD" id="cd00034">
    <property type="entry name" value="CSD"/>
    <property type="match status" value="1"/>
</dbReference>
<proteinExistence type="predicted"/>
<evidence type="ECO:0000313" key="2">
    <source>
        <dbReference type="RefSeq" id="XP_016933380.4"/>
    </source>
</evidence>